<keyword evidence="3" id="KW-1185">Reference proteome</keyword>
<dbReference type="Proteomes" id="UP001141434">
    <property type="component" value="Unassembled WGS sequence"/>
</dbReference>
<sequence>MAAKDILLSLDLGLKDCFYRIRREVHHGSKVIYVVVKSLDIIPEESQTYGPAVIRELSKLNVWYSAWNTLTVFKDEGGVRGEPDTFEPHALSKKQILGDYDLLSIFELKVIESVKVRVFRVEWKGRKCFLKIARFGFELDWLAQEIKVYHALAQNTPPIAPRILGYAFEEPFHRVVGFVYEEIIGRRPEIMDLKTCQIALQQLHDLDILHGDINRDNMFITPDGTKFIDFEDSCIGPMGNGERWKEQMSNETQSLAEKLLDETGRGRPLTLGNGAS</sequence>
<evidence type="ECO:0000259" key="1">
    <source>
        <dbReference type="Pfam" id="PF01636"/>
    </source>
</evidence>
<dbReference type="Gene3D" id="1.10.510.10">
    <property type="entry name" value="Transferase(Phosphotransferase) domain 1"/>
    <property type="match status" value="1"/>
</dbReference>
<name>A0A9W9G4N4_9EURO</name>
<feature type="domain" description="Aminoglycoside phosphotransferase" evidence="1">
    <location>
        <begin position="208"/>
        <end position="238"/>
    </location>
</feature>
<proteinExistence type="predicted"/>
<dbReference type="AlphaFoldDB" id="A0A9W9G4N4"/>
<dbReference type="OrthoDB" id="4365235at2759"/>
<reference evidence="2" key="2">
    <citation type="journal article" date="2023" name="IMA Fungus">
        <title>Comparative genomic study of the Penicillium genus elucidates a diverse pangenome and 15 lateral gene transfer events.</title>
        <authorList>
            <person name="Petersen C."/>
            <person name="Sorensen T."/>
            <person name="Nielsen M.R."/>
            <person name="Sondergaard T.E."/>
            <person name="Sorensen J.L."/>
            <person name="Fitzpatrick D.A."/>
            <person name="Frisvad J.C."/>
            <person name="Nielsen K.L."/>
        </authorList>
    </citation>
    <scope>NUCLEOTIDE SEQUENCE</scope>
    <source>
        <strain evidence="2">IBT 34128</strain>
    </source>
</reference>
<dbReference type="SUPFAM" id="SSF56112">
    <property type="entry name" value="Protein kinase-like (PK-like)"/>
    <property type="match status" value="1"/>
</dbReference>
<reference evidence="2" key="1">
    <citation type="submission" date="2022-11" db="EMBL/GenBank/DDBJ databases">
        <authorList>
            <person name="Petersen C."/>
        </authorList>
    </citation>
    <scope>NUCLEOTIDE SEQUENCE</scope>
    <source>
        <strain evidence="2">IBT 34128</strain>
    </source>
</reference>
<dbReference type="InterPro" id="IPR002575">
    <property type="entry name" value="Aminoglycoside_PTrfase"/>
</dbReference>
<comment type="caution">
    <text evidence="2">The sequence shown here is derived from an EMBL/GenBank/DDBJ whole genome shotgun (WGS) entry which is preliminary data.</text>
</comment>
<protein>
    <recommendedName>
        <fullName evidence="1">Aminoglycoside phosphotransferase domain-containing protein</fullName>
    </recommendedName>
</protein>
<organism evidence="2 3">
    <name type="scientific">Penicillium alfredii</name>
    <dbReference type="NCBI Taxonomy" id="1506179"/>
    <lineage>
        <taxon>Eukaryota</taxon>
        <taxon>Fungi</taxon>
        <taxon>Dikarya</taxon>
        <taxon>Ascomycota</taxon>
        <taxon>Pezizomycotina</taxon>
        <taxon>Eurotiomycetes</taxon>
        <taxon>Eurotiomycetidae</taxon>
        <taxon>Eurotiales</taxon>
        <taxon>Aspergillaceae</taxon>
        <taxon>Penicillium</taxon>
    </lineage>
</organism>
<accession>A0A9W9G4N4</accession>
<evidence type="ECO:0000313" key="3">
    <source>
        <dbReference type="Proteomes" id="UP001141434"/>
    </source>
</evidence>
<gene>
    <name evidence="2" type="ORF">NUU61_001557</name>
</gene>
<dbReference type="GeneID" id="81391307"/>
<dbReference type="RefSeq" id="XP_056515406.1">
    <property type="nucleotide sequence ID" value="XM_056652139.1"/>
</dbReference>
<evidence type="ECO:0000313" key="2">
    <source>
        <dbReference type="EMBL" id="KAJ5111927.1"/>
    </source>
</evidence>
<dbReference type="InterPro" id="IPR011009">
    <property type="entry name" value="Kinase-like_dom_sf"/>
</dbReference>
<dbReference type="EMBL" id="JAPMSZ010000002">
    <property type="protein sequence ID" value="KAJ5111927.1"/>
    <property type="molecule type" value="Genomic_DNA"/>
</dbReference>
<dbReference type="Pfam" id="PF01636">
    <property type="entry name" value="APH"/>
    <property type="match status" value="1"/>
</dbReference>